<evidence type="ECO:0000256" key="1">
    <source>
        <dbReference type="SAM" id="MobiDB-lite"/>
    </source>
</evidence>
<organism evidence="2 3">
    <name type="scientific">Protopolystoma xenopodis</name>
    <dbReference type="NCBI Taxonomy" id="117903"/>
    <lineage>
        <taxon>Eukaryota</taxon>
        <taxon>Metazoa</taxon>
        <taxon>Spiralia</taxon>
        <taxon>Lophotrochozoa</taxon>
        <taxon>Platyhelminthes</taxon>
        <taxon>Monogenea</taxon>
        <taxon>Polyopisthocotylea</taxon>
        <taxon>Polystomatidea</taxon>
        <taxon>Polystomatidae</taxon>
        <taxon>Protopolystoma</taxon>
    </lineage>
</organism>
<protein>
    <submittedName>
        <fullName evidence="2">Uncharacterized protein</fullName>
    </submittedName>
</protein>
<sequence>MISRGATKCHVEACSRQKLRRRRRRQRGQILLTRRLTGDSDSEAGAGQKPLVWPSSQSRPGHPSPCGPPRFQAEIGAELKPGDWEEEEATMSRRLSQTTFVTTRYRSQTREELGPVCNEASVIWRIFNGNAQIACRMFTVE</sequence>
<proteinExistence type="predicted"/>
<evidence type="ECO:0000313" key="2">
    <source>
        <dbReference type="EMBL" id="VEL41351.1"/>
    </source>
</evidence>
<dbReference type="AlphaFoldDB" id="A0A3S5AZA3"/>
<comment type="caution">
    <text evidence="2">The sequence shown here is derived from an EMBL/GenBank/DDBJ whole genome shotgun (WGS) entry which is preliminary data.</text>
</comment>
<name>A0A3S5AZA3_9PLAT</name>
<gene>
    <name evidence="2" type="ORF">PXEA_LOCUS34791</name>
</gene>
<accession>A0A3S5AZA3</accession>
<dbReference type="EMBL" id="CAAALY010268931">
    <property type="protein sequence ID" value="VEL41351.1"/>
    <property type="molecule type" value="Genomic_DNA"/>
</dbReference>
<reference evidence="2" key="1">
    <citation type="submission" date="2018-11" db="EMBL/GenBank/DDBJ databases">
        <authorList>
            <consortium name="Pathogen Informatics"/>
        </authorList>
    </citation>
    <scope>NUCLEOTIDE SEQUENCE</scope>
</reference>
<feature type="region of interest" description="Disordered" evidence="1">
    <location>
        <begin position="20"/>
        <end position="72"/>
    </location>
</feature>
<keyword evidence="3" id="KW-1185">Reference proteome</keyword>
<evidence type="ECO:0000313" key="3">
    <source>
        <dbReference type="Proteomes" id="UP000784294"/>
    </source>
</evidence>
<dbReference type="Proteomes" id="UP000784294">
    <property type="component" value="Unassembled WGS sequence"/>
</dbReference>